<evidence type="ECO:0000313" key="2">
    <source>
        <dbReference type="Proteomes" id="UP000321306"/>
    </source>
</evidence>
<dbReference type="Proteomes" id="UP000321306">
    <property type="component" value="Unassembled WGS sequence"/>
</dbReference>
<keyword evidence="2" id="KW-1185">Reference proteome</keyword>
<reference evidence="1 2" key="1">
    <citation type="submission" date="2019-07" db="EMBL/GenBank/DDBJ databases">
        <title>Whole genome shotgun sequence of Deinococcus cellulosilyticus NBRC 106333.</title>
        <authorList>
            <person name="Hosoyama A."/>
            <person name="Uohara A."/>
            <person name="Ohji S."/>
            <person name="Ichikawa N."/>
        </authorList>
    </citation>
    <scope>NUCLEOTIDE SEQUENCE [LARGE SCALE GENOMIC DNA]</scope>
    <source>
        <strain evidence="1 2">NBRC 106333</strain>
    </source>
</reference>
<accession>A0A511N1V8</accession>
<dbReference type="AlphaFoldDB" id="A0A511N1V8"/>
<protein>
    <submittedName>
        <fullName evidence="1">Uncharacterized protein</fullName>
    </submittedName>
</protein>
<evidence type="ECO:0000313" key="1">
    <source>
        <dbReference type="EMBL" id="GEM46507.1"/>
    </source>
</evidence>
<dbReference type="RefSeq" id="WP_146884321.1">
    <property type="nucleotide sequence ID" value="NZ_BJXB01000008.1"/>
</dbReference>
<dbReference type="OrthoDB" id="9850556at2"/>
<comment type="caution">
    <text evidence="1">The sequence shown here is derived from an EMBL/GenBank/DDBJ whole genome shotgun (WGS) entry which is preliminary data.</text>
</comment>
<dbReference type="EMBL" id="BJXB01000008">
    <property type="protein sequence ID" value="GEM46507.1"/>
    <property type="molecule type" value="Genomic_DNA"/>
</dbReference>
<proteinExistence type="predicted"/>
<organism evidence="1 2">
    <name type="scientific">Deinococcus cellulosilyticus (strain DSM 18568 / NBRC 106333 / KACC 11606 / 5516J-15)</name>
    <dbReference type="NCBI Taxonomy" id="1223518"/>
    <lineage>
        <taxon>Bacteria</taxon>
        <taxon>Thermotogati</taxon>
        <taxon>Deinococcota</taxon>
        <taxon>Deinococci</taxon>
        <taxon>Deinococcales</taxon>
        <taxon>Deinococcaceae</taxon>
        <taxon>Deinococcus</taxon>
    </lineage>
</organism>
<sequence length="73" mass="8196">MSQFSNFQQFTVICPAADLSKAFQGTINQFAQIGQQSGKARKIVNVEHQIASLSEDRVVLSVIFYFNEEDPNN</sequence>
<gene>
    <name evidence="1" type="ORF">DC3_21420</name>
</gene>
<name>A0A511N1V8_DEIC1</name>